<reference evidence="1 2" key="1">
    <citation type="submission" date="2013-08" db="EMBL/GenBank/DDBJ databases">
        <title>Genome of Pontibacillus chungwhensis.</title>
        <authorList>
            <person name="Wang Q."/>
            <person name="Wang G."/>
        </authorList>
    </citation>
    <scope>NUCLEOTIDE SEQUENCE [LARGE SCALE GENOMIC DNA]</scope>
    <source>
        <strain evidence="1 2">BH030062</strain>
    </source>
</reference>
<dbReference type="AlphaFoldDB" id="A0A0A2UWT3"/>
<dbReference type="EMBL" id="AVBG01000003">
    <property type="protein sequence ID" value="KGP92344.1"/>
    <property type="molecule type" value="Genomic_DNA"/>
</dbReference>
<dbReference type="STRING" id="1385513.N780_00430"/>
<dbReference type="OrthoDB" id="9899138at2"/>
<keyword evidence="2" id="KW-1185">Reference proteome</keyword>
<dbReference type="eggNOG" id="ENOG5031WZ7">
    <property type="taxonomic scope" value="Bacteria"/>
</dbReference>
<proteinExistence type="predicted"/>
<evidence type="ECO:0000313" key="2">
    <source>
        <dbReference type="Proteomes" id="UP000030153"/>
    </source>
</evidence>
<organism evidence="1 2">
    <name type="scientific">Pontibacillus chungwhensis BH030062</name>
    <dbReference type="NCBI Taxonomy" id="1385513"/>
    <lineage>
        <taxon>Bacteria</taxon>
        <taxon>Bacillati</taxon>
        <taxon>Bacillota</taxon>
        <taxon>Bacilli</taxon>
        <taxon>Bacillales</taxon>
        <taxon>Bacillaceae</taxon>
        <taxon>Pontibacillus</taxon>
    </lineage>
</organism>
<sequence>MKKWIVYIVATVMMGFAVIPPTYAHEYKEDCHQHHHKTEAKQALIDELGLTEEEFNKYQEEGHTLREVIIKAGKTPEEIKQSLKKKHEESLQKKVDEEWMTEKKKQAILQKFDENFEKHLDHKRTSYKKED</sequence>
<evidence type="ECO:0000313" key="1">
    <source>
        <dbReference type="EMBL" id="KGP92344.1"/>
    </source>
</evidence>
<dbReference type="RefSeq" id="WP_036780995.1">
    <property type="nucleotide sequence ID" value="NZ_AVBG01000003.1"/>
</dbReference>
<name>A0A0A2UWT3_9BACI</name>
<comment type="caution">
    <text evidence="1">The sequence shown here is derived from an EMBL/GenBank/DDBJ whole genome shotgun (WGS) entry which is preliminary data.</text>
</comment>
<gene>
    <name evidence="1" type="ORF">N780_00430</name>
</gene>
<protein>
    <submittedName>
        <fullName evidence="1">Uncharacterized protein</fullName>
    </submittedName>
</protein>
<dbReference type="Proteomes" id="UP000030153">
    <property type="component" value="Unassembled WGS sequence"/>
</dbReference>
<accession>A0A0A2UWT3</accession>